<dbReference type="RefSeq" id="WP_216602173.1">
    <property type="nucleotide sequence ID" value="NZ_VTXC01000016.1"/>
</dbReference>
<evidence type="ECO:0000313" key="4">
    <source>
        <dbReference type="Proteomes" id="UP000565719"/>
    </source>
</evidence>
<feature type="domain" description="PatG C-terminal" evidence="2">
    <location>
        <begin position="232"/>
        <end position="351"/>
    </location>
</feature>
<feature type="domain" description="PatG" evidence="1">
    <location>
        <begin position="91"/>
        <end position="212"/>
    </location>
</feature>
<dbReference type="InterPro" id="IPR040636">
    <property type="entry name" value="PatG_C"/>
</dbReference>
<evidence type="ECO:0008006" key="5">
    <source>
        <dbReference type="Google" id="ProtNLM"/>
    </source>
</evidence>
<evidence type="ECO:0000313" key="3">
    <source>
        <dbReference type="EMBL" id="NOH71193.1"/>
    </source>
</evidence>
<comment type="caution">
    <text evidence="3">The sequence shown here is derived from an EMBL/GenBank/DDBJ whole genome shotgun (WGS) entry which is preliminary data.</text>
</comment>
<dbReference type="Pfam" id="PF18047">
    <property type="entry name" value="PatG_D"/>
    <property type="match status" value="1"/>
</dbReference>
<gene>
    <name evidence="3" type="ORF">F0225_07565</name>
</gene>
<accession>A0A7Y4EEB2</accession>
<dbReference type="EMBL" id="VTXC01000016">
    <property type="protein sequence ID" value="NOH71193.1"/>
    <property type="molecule type" value="Genomic_DNA"/>
</dbReference>
<reference evidence="3 4" key="1">
    <citation type="submission" date="2019-09" db="EMBL/GenBank/DDBJ databases">
        <title>Draft genome sequencing and comparative genomics of hatchery-associated Vibrios.</title>
        <authorList>
            <person name="Kehlet-Delgado H."/>
            <person name="Mueller R.S."/>
        </authorList>
    </citation>
    <scope>NUCLEOTIDE SEQUENCE [LARGE SCALE GENOMIC DNA]</scope>
    <source>
        <strain evidence="3 4">99-46-Y</strain>
    </source>
</reference>
<dbReference type="Pfam" id="PF18065">
    <property type="entry name" value="PatG_C"/>
    <property type="match status" value="1"/>
</dbReference>
<sequence length="359" mass="40047">MSASDQFEQTKSCAEALATEGFKAVAKVEPIADSSTQAIIQMKEGEQVAEPPADHGESQARLHVSCLPDEPESLTPDVPEAVIQRQPRNDYVYAVGVLKPEFQNQGLHEAFYSAAQNLNVSEYDYYTVLNHLDSTNNRPYFYIAEQIQWVLSIHDKDTYELQPRSKAELLCFIQALKTPENSLLSVLSTVVGVIDESAGNTVSEGGSLGLTKVVCNHLFNQTLDSLHDTLQKQTGVNTSVIQDVLKGLEYQPNQGSSDFSRAKNYLAYRYPELYLTTHTMQKDESTSVTGYFLEDVHASYSDLASPHVIVDLTFIYKNKGRDNGQKPEIYFHCSVDVTHQFPFVNAPLQEYMPLTLMAG</sequence>
<dbReference type="InterPro" id="IPR040483">
    <property type="entry name" value="PatG_dom"/>
</dbReference>
<dbReference type="AlphaFoldDB" id="A0A7Y4EEB2"/>
<organism evidence="3 4">
    <name type="scientific">Vibrio pectenicida</name>
    <dbReference type="NCBI Taxonomy" id="62763"/>
    <lineage>
        <taxon>Bacteria</taxon>
        <taxon>Pseudomonadati</taxon>
        <taxon>Pseudomonadota</taxon>
        <taxon>Gammaproteobacteria</taxon>
        <taxon>Vibrionales</taxon>
        <taxon>Vibrionaceae</taxon>
        <taxon>Vibrio</taxon>
    </lineage>
</organism>
<proteinExistence type="predicted"/>
<name>A0A7Y4EEB2_9VIBR</name>
<evidence type="ECO:0000259" key="1">
    <source>
        <dbReference type="Pfam" id="PF18047"/>
    </source>
</evidence>
<evidence type="ECO:0000259" key="2">
    <source>
        <dbReference type="Pfam" id="PF18065"/>
    </source>
</evidence>
<dbReference type="Proteomes" id="UP000565719">
    <property type="component" value="Unassembled WGS sequence"/>
</dbReference>
<protein>
    <recommendedName>
        <fullName evidence="5">PatG domain-containing protein</fullName>
    </recommendedName>
</protein>